<keyword evidence="8" id="KW-1185">Reference proteome</keyword>
<reference evidence="7 8" key="1">
    <citation type="submission" date="2011-11" db="EMBL/GenBank/DDBJ databases">
        <title>The Noncontiguous Finished genome of Desulfosporosinus youngiae DSM 17734.</title>
        <authorList>
            <consortium name="US DOE Joint Genome Institute (JGI-PGF)"/>
            <person name="Lucas S."/>
            <person name="Han J."/>
            <person name="Lapidus A."/>
            <person name="Cheng J.-F."/>
            <person name="Goodwin L."/>
            <person name="Pitluck S."/>
            <person name="Peters L."/>
            <person name="Ovchinnikova G."/>
            <person name="Lu M."/>
            <person name="Land M.L."/>
            <person name="Hauser L."/>
            <person name="Pester M."/>
            <person name="Spring S."/>
            <person name="Ollivier B."/>
            <person name="Rattei T."/>
            <person name="Klenk H.-P."/>
            <person name="Wagner M."/>
            <person name="Loy A."/>
            <person name="Woyke T.J."/>
        </authorList>
    </citation>
    <scope>NUCLEOTIDE SEQUENCE [LARGE SCALE GENOMIC DNA]</scope>
    <source>
        <strain evidence="7 8">DSM 17734</strain>
    </source>
</reference>
<dbReference type="InterPro" id="IPR052730">
    <property type="entry name" value="Sugar_ABC_transporter"/>
</dbReference>
<keyword evidence="2 5" id="KW-0812">Transmembrane</keyword>
<keyword evidence="5" id="KW-0813">Transport</keyword>
<dbReference type="PANTHER" id="PTHR43759:SF1">
    <property type="entry name" value="GLUCOSE IMPORT SYSTEM PERMEASE PROTEIN GLCT"/>
    <property type="match status" value="1"/>
</dbReference>
<dbReference type="RefSeq" id="WP_007783612.1">
    <property type="nucleotide sequence ID" value="NZ_CM001441.1"/>
</dbReference>
<dbReference type="HOGENOM" id="CLU_016047_18_4_9"/>
<feature type="transmembrane region" description="Helical" evidence="5">
    <location>
        <begin position="67"/>
        <end position="89"/>
    </location>
</feature>
<dbReference type="PANTHER" id="PTHR43759">
    <property type="entry name" value="TREHALOSE TRANSPORT SYSTEM PERMEASE PROTEIN SUGA"/>
    <property type="match status" value="1"/>
</dbReference>
<evidence type="ECO:0000259" key="6">
    <source>
        <dbReference type="PROSITE" id="PS50928"/>
    </source>
</evidence>
<evidence type="ECO:0000256" key="2">
    <source>
        <dbReference type="ARBA" id="ARBA00022692"/>
    </source>
</evidence>
<protein>
    <submittedName>
        <fullName evidence="7">ABC-type spermidine/putrescine transport system, permease component I</fullName>
    </submittedName>
</protein>
<dbReference type="Proteomes" id="UP000005104">
    <property type="component" value="Chromosome"/>
</dbReference>
<evidence type="ECO:0000256" key="3">
    <source>
        <dbReference type="ARBA" id="ARBA00022989"/>
    </source>
</evidence>
<evidence type="ECO:0000313" key="8">
    <source>
        <dbReference type="Proteomes" id="UP000005104"/>
    </source>
</evidence>
<feature type="transmembrane region" description="Helical" evidence="5">
    <location>
        <begin position="101"/>
        <end position="122"/>
    </location>
</feature>
<feature type="transmembrane region" description="Helical" evidence="5">
    <location>
        <begin position="9"/>
        <end position="27"/>
    </location>
</feature>
<gene>
    <name evidence="7" type="ORF">DesyoDRAFT_2624</name>
</gene>
<keyword evidence="3 5" id="KW-1133">Transmembrane helix</keyword>
<evidence type="ECO:0000313" key="7">
    <source>
        <dbReference type="EMBL" id="EHQ89690.1"/>
    </source>
</evidence>
<dbReference type="CDD" id="cd06261">
    <property type="entry name" value="TM_PBP2"/>
    <property type="match status" value="1"/>
</dbReference>
<dbReference type="STRING" id="768710.DesyoDRAFT_2624"/>
<evidence type="ECO:0000256" key="5">
    <source>
        <dbReference type="RuleBase" id="RU363032"/>
    </source>
</evidence>
<dbReference type="SUPFAM" id="SSF161098">
    <property type="entry name" value="MetI-like"/>
    <property type="match status" value="1"/>
</dbReference>
<feature type="transmembrane region" description="Helical" evidence="5">
    <location>
        <begin position="256"/>
        <end position="276"/>
    </location>
</feature>
<sequence length="291" mass="32422">MHYSRLKPYLMVLPVVVFMGVFIYALLNTLVQSFGILPAAGLNEWTLSYYQALLLRGDLLPSLWLSLYYSSVSSLLAVFMGVLISALAVSSGFTRMKIFQIFKVPIIVPHLAAALLILNLFSQSGIISRVLYQLNWVQSPQQFPALLFDPYALGIILAYLWKEVPFVIMMVVTIMAKIDGSIGEAAVNLGASKFKTFHSITLPLCLPTIYTSFLLVFAYSFGAFEIPFLLGMTSPKALPVLAYLEYTHPDLAHRPYAMALNGVMVVLSVMLTYVYYRIIKGDRQVKAGGDY</sequence>
<dbReference type="Pfam" id="PF00528">
    <property type="entry name" value="BPD_transp_1"/>
    <property type="match status" value="1"/>
</dbReference>
<dbReference type="eggNOG" id="COG1176">
    <property type="taxonomic scope" value="Bacteria"/>
</dbReference>
<dbReference type="PROSITE" id="PS50928">
    <property type="entry name" value="ABC_TM1"/>
    <property type="match status" value="1"/>
</dbReference>
<feature type="domain" description="ABC transmembrane type-1" evidence="6">
    <location>
        <begin position="63"/>
        <end position="275"/>
    </location>
</feature>
<name>H5XV92_9FIRM</name>
<proteinExistence type="inferred from homology"/>
<dbReference type="GO" id="GO:0005886">
    <property type="term" value="C:plasma membrane"/>
    <property type="evidence" value="ECO:0007669"/>
    <property type="project" value="UniProtKB-SubCell"/>
</dbReference>
<dbReference type="GO" id="GO:0055085">
    <property type="term" value="P:transmembrane transport"/>
    <property type="evidence" value="ECO:0007669"/>
    <property type="project" value="InterPro"/>
</dbReference>
<dbReference type="InterPro" id="IPR035906">
    <property type="entry name" value="MetI-like_sf"/>
</dbReference>
<keyword evidence="4 5" id="KW-0472">Membrane</keyword>
<dbReference type="AlphaFoldDB" id="H5XV92"/>
<accession>H5XV92</accession>
<comment type="subcellular location">
    <subcellularLocation>
        <location evidence="5">Cell membrane</location>
        <topology evidence="5">Multi-pass membrane protein</topology>
    </subcellularLocation>
    <subcellularLocation>
        <location evidence="1">Membrane</location>
        <topology evidence="1">Multi-pass membrane protein</topology>
    </subcellularLocation>
</comment>
<evidence type="ECO:0000256" key="1">
    <source>
        <dbReference type="ARBA" id="ARBA00004141"/>
    </source>
</evidence>
<dbReference type="EMBL" id="CM001441">
    <property type="protein sequence ID" value="EHQ89690.1"/>
    <property type="molecule type" value="Genomic_DNA"/>
</dbReference>
<dbReference type="OrthoDB" id="9785836at2"/>
<dbReference type="InterPro" id="IPR000515">
    <property type="entry name" value="MetI-like"/>
</dbReference>
<evidence type="ECO:0000256" key="4">
    <source>
        <dbReference type="ARBA" id="ARBA00023136"/>
    </source>
</evidence>
<feature type="transmembrane region" description="Helical" evidence="5">
    <location>
        <begin position="200"/>
        <end position="222"/>
    </location>
</feature>
<dbReference type="Gene3D" id="1.10.3720.10">
    <property type="entry name" value="MetI-like"/>
    <property type="match status" value="1"/>
</dbReference>
<organism evidence="7 8">
    <name type="scientific">Desulfosporosinus youngiae DSM 17734</name>
    <dbReference type="NCBI Taxonomy" id="768710"/>
    <lineage>
        <taxon>Bacteria</taxon>
        <taxon>Bacillati</taxon>
        <taxon>Bacillota</taxon>
        <taxon>Clostridia</taxon>
        <taxon>Eubacteriales</taxon>
        <taxon>Desulfitobacteriaceae</taxon>
        <taxon>Desulfosporosinus</taxon>
    </lineage>
</organism>
<comment type="similarity">
    <text evidence="5">Belongs to the binding-protein-dependent transport system permease family.</text>
</comment>
<feature type="transmembrane region" description="Helical" evidence="5">
    <location>
        <begin position="142"/>
        <end position="161"/>
    </location>
</feature>